<dbReference type="KEGG" id="bvz:BRAD3257_2270"/>
<evidence type="ECO:0008006" key="3">
    <source>
        <dbReference type="Google" id="ProtNLM"/>
    </source>
</evidence>
<evidence type="ECO:0000313" key="2">
    <source>
        <dbReference type="Proteomes" id="UP000246085"/>
    </source>
</evidence>
<proteinExistence type="predicted"/>
<gene>
    <name evidence="1" type="ORF">BRAD3257_2270</name>
</gene>
<protein>
    <recommendedName>
        <fullName evidence="3">Integrase</fullName>
    </recommendedName>
</protein>
<dbReference type="Proteomes" id="UP000246085">
    <property type="component" value="Chromosome BRAD3257"/>
</dbReference>
<dbReference type="EMBL" id="LS398110">
    <property type="protein sequence ID" value="SPP93347.1"/>
    <property type="molecule type" value="Genomic_DNA"/>
</dbReference>
<name>A0A2U3PW00_9BRAD</name>
<evidence type="ECO:0000313" key="1">
    <source>
        <dbReference type="EMBL" id="SPP93347.1"/>
    </source>
</evidence>
<dbReference type="AlphaFoldDB" id="A0A2U3PW00"/>
<dbReference type="RefSeq" id="WP_244607922.1">
    <property type="nucleotide sequence ID" value="NZ_JAGIKT010000022.1"/>
</dbReference>
<organism evidence="1 2">
    <name type="scientific">Bradyrhizobium vignae</name>
    <dbReference type="NCBI Taxonomy" id="1549949"/>
    <lineage>
        <taxon>Bacteria</taxon>
        <taxon>Pseudomonadati</taxon>
        <taxon>Pseudomonadota</taxon>
        <taxon>Alphaproteobacteria</taxon>
        <taxon>Hyphomicrobiales</taxon>
        <taxon>Nitrobacteraceae</taxon>
        <taxon>Bradyrhizobium</taxon>
    </lineage>
</organism>
<accession>A0A2U3PW00</accession>
<reference evidence="1 2" key="1">
    <citation type="submission" date="2018-03" db="EMBL/GenBank/DDBJ databases">
        <authorList>
            <person name="Gully D."/>
        </authorList>
    </citation>
    <scope>NUCLEOTIDE SEQUENCE [LARGE SCALE GENOMIC DNA]</scope>
    <source>
        <strain evidence="1">ORS3257</strain>
    </source>
</reference>
<sequence length="96" mass="10918">MKTKLKLDRADLTLYSTRHLMADWLDNEAIAQRTRDRILGHASDVRGRYGRKGILDPQIAAKIEALEPPVVKQMREILLATKSRADTGELTVLKTY</sequence>